<dbReference type="InterPro" id="IPR012910">
    <property type="entry name" value="Plug_dom"/>
</dbReference>
<evidence type="ECO:0000256" key="1">
    <source>
        <dbReference type="ARBA" id="ARBA00004442"/>
    </source>
</evidence>
<comment type="similarity">
    <text evidence="4">Belongs to the TonB-dependent receptor family.</text>
</comment>
<comment type="subcellular location">
    <subcellularLocation>
        <location evidence="1 4">Cell outer membrane</location>
    </subcellularLocation>
</comment>
<protein>
    <recommendedName>
        <fullName evidence="10">TonB-dependent receptor</fullName>
    </recommendedName>
</protein>
<sequence length="1091" mass="119081">MATKTKKAPVFRKSILALAMMGICTTAAGQETNDASPQAEQDETEVIEVKGMRSDITAAQHLKRYSDTVIDSISAADIGSLPDKSVAEALQRVPGITVERFGTRTDTQAFSVEPSGVLVRGLSHVRSEFNGRDSFSANSSRGLSWGDVSPELMGGIDIYKSQTAELIEGGIAGLINLKTRLPFDSENDVKVVTLSSNYSDLSGSTTPEISGIYTTRFNTDMGEFGIMANIAYSDIDATSQSSRVGRAIKYRGVYGDNPDSIHYIPDNAYASDDLYARERLGTSLALQWQDLEGEFVATFQYNRSQKKQERSGSSVAVGLGNPFFEKSLQLEATPGGDGSNAIVVPAEGTDPLMFDEGGFFQTGQLVQGMGWVGNPDGETALFSTNSNGEPLINACYAWAGCSPELKAIGMGTSAGFFDSKTVTEDFSLNLKWHIADDIHASFDVQHIDATNDDYSMTAGFSSYTDGYIDLTGEQIKVIFNDPTNVNLLDAGQGVYANPNSYYLNNIMDMYEDSEGTEFAARADLVFDVHNEFIDTVKVGVRYADRSQQVNRANNWASVVNTWSHTAAFYNLDSAPTSGVFNDEEYDFMGYPDTYVIKEWESKYGDFTTADGNNLFVIPDVNAMKNWKNTMGASVTGIPSSEWEPICSNIGVKRSDEIPGTCFKPAEMIDVSEETTAAYIQVNFGGDNFTLFDKQLTGNIGVRYIQTDTYSSGGEAYPFINETLRKCEPRTSPDPEAPPLEIDKTLGCYLNPDDIAFANGASFEGSGSASYSHVLPSFNLKMDVTDNFVTRFALSKAMSRPDIGSLRNYIGVSNSTPNPNNPNDPNWLKDSNGEVIGANLIYSANASNPGLKPITAKQADLSFEYYSQATSVSLAVFHKEFDDYIQLGTYNREMTNNGITKTVAVKGPVNGDGAEFSGFEIQGTKWFDFLPAPFSGLGVQANYTYIKNKGVQNTGVNSASDDGDINAGQAPDTLEVSTLEGLSNKSYNLTLMYQLDGFEARFAYNWRDEFLITNSDCCIAYPVWQNDYGQLDASAKYTINETYEVNFSIQNLTGAEVVLTQQVFDSSAGGLRLPYSTNQSDTRYTASLRVNF</sequence>
<proteinExistence type="inferred from homology"/>
<keyword evidence="4" id="KW-0798">TonB box</keyword>
<feature type="domain" description="TonB-dependent receptor-like beta-barrel" evidence="6">
    <location>
        <begin position="483"/>
        <end position="1051"/>
    </location>
</feature>
<keyword evidence="9" id="KW-1185">Reference proteome</keyword>
<dbReference type="InterPro" id="IPR037066">
    <property type="entry name" value="Plug_dom_sf"/>
</dbReference>
<evidence type="ECO:0000256" key="3">
    <source>
        <dbReference type="ARBA" id="ARBA00023237"/>
    </source>
</evidence>
<keyword evidence="3" id="KW-0998">Cell outer membrane</keyword>
<dbReference type="Gene3D" id="2.40.170.20">
    <property type="entry name" value="TonB-dependent receptor, beta-barrel domain"/>
    <property type="match status" value="1"/>
</dbReference>
<dbReference type="EMBL" id="LSNE01000005">
    <property type="protein sequence ID" value="KXI28805.1"/>
    <property type="molecule type" value="Genomic_DNA"/>
</dbReference>
<gene>
    <name evidence="8" type="ORF">AX660_11400</name>
</gene>
<feature type="chain" id="PRO_5007469275" description="TonB-dependent receptor" evidence="5">
    <location>
        <begin position="30"/>
        <end position="1091"/>
    </location>
</feature>
<dbReference type="RefSeq" id="WP_068375565.1">
    <property type="nucleotide sequence ID" value="NZ_LSNE01000005.1"/>
</dbReference>
<dbReference type="Gene3D" id="2.170.130.10">
    <property type="entry name" value="TonB-dependent receptor, plug domain"/>
    <property type="match status" value="1"/>
</dbReference>
<dbReference type="Pfam" id="PF07715">
    <property type="entry name" value="Plug"/>
    <property type="match status" value="1"/>
</dbReference>
<organism evidence="8 9">
    <name type="scientific">Paraglaciecola hydrolytica</name>
    <dbReference type="NCBI Taxonomy" id="1799789"/>
    <lineage>
        <taxon>Bacteria</taxon>
        <taxon>Pseudomonadati</taxon>
        <taxon>Pseudomonadota</taxon>
        <taxon>Gammaproteobacteria</taxon>
        <taxon>Alteromonadales</taxon>
        <taxon>Alteromonadaceae</taxon>
        <taxon>Paraglaciecola</taxon>
    </lineage>
</organism>
<dbReference type="Pfam" id="PF00593">
    <property type="entry name" value="TonB_dep_Rec_b-barrel"/>
    <property type="match status" value="1"/>
</dbReference>
<keyword evidence="5" id="KW-0732">Signal</keyword>
<dbReference type="AlphaFoldDB" id="A0A136A0Q0"/>
<dbReference type="OrthoDB" id="8727862at2"/>
<dbReference type="InterPro" id="IPR000531">
    <property type="entry name" value="Beta-barrel_TonB"/>
</dbReference>
<evidence type="ECO:0000313" key="9">
    <source>
        <dbReference type="Proteomes" id="UP000070299"/>
    </source>
</evidence>
<evidence type="ECO:0000259" key="6">
    <source>
        <dbReference type="Pfam" id="PF00593"/>
    </source>
</evidence>
<feature type="signal peptide" evidence="5">
    <location>
        <begin position="1"/>
        <end position="29"/>
    </location>
</feature>
<dbReference type="PANTHER" id="PTHR40980:SF3">
    <property type="entry name" value="TONB-DEPENDENT RECEPTOR-LIKE BETA-BARREL DOMAIN-CONTAINING PROTEIN"/>
    <property type="match status" value="1"/>
</dbReference>
<evidence type="ECO:0000256" key="2">
    <source>
        <dbReference type="ARBA" id="ARBA00023136"/>
    </source>
</evidence>
<dbReference type="PANTHER" id="PTHR40980">
    <property type="entry name" value="PLUG DOMAIN-CONTAINING PROTEIN"/>
    <property type="match status" value="1"/>
</dbReference>
<comment type="caution">
    <text evidence="8">The sequence shown here is derived from an EMBL/GenBank/DDBJ whole genome shotgun (WGS) entry which is preliminary data.</text>
</comment>
<name>A0A136A0Q0_9ALTE</name>
<evidence type="ECO:0008006" key="10">
    <source>
        <dbReference type="Google" id="ProtNLM"/>
    </source>
</evidence>
<evidence type="ECO:0000256" key="5">
    <source>
        <dbReference type="SAM" id="SignalP"/>
    </source>
</evidence>
<dbReference type="SUPFAM" id="SSF56935">
    <property type="entry name" value="Porins"/>
    <property type="match status" value="1"/>
</dbReference>
<evidence type="ECO:0000259" key="7">
    <source>
        <dbReference type="Pfam" id="PF07715"/>
    </source>
</evidence>
<dbReference type="STRING" id="1799789.AX660_11400"/>
<evidence type="ECO:0000256" key="4">
    <source>
        <dbReference type="RuleBase" id="RU003357"/>
    </source>
</evidence>
<feature type="domain" description="TonB-dependent receptor plug" evidence="7">
    <location>
        <begin position="67"/>
        <end position="173"/>
    </location>
</feature>
<dbReference type="InterPro" id="IPR036942">
    <property type="entry name" value="Beta-barrel_TonB_sf"/>
</dbReference>
<dbReference type="NCBIfam" id="TIGR01782">
    <property type="entry name" value="TonB-Xanth-Caul"/>
    <property type="match status" value="1"/>
</dbReference>
<dbReference type="InterPro" id="IPR010104">
    <property type="entry name" value="TonB_rcpt_bac"/>
</dbReference>
<accession>A0A136A0Q0</accession>
<dbReference type="GO" id="GO:0009279">
    <property type="term" value="C:cell outer membrane"/>
    <property type="evidence" value="ECO:0007669"/>
    <property type="project" value="UniProtKB-SubCell"/>
</dbReference>
<reference evidence="9" key="1">
    <citation type="submission" date="2016-02" db="EMBL/GenBank/DDBJ databases">
        <authorList>
            <person name="Schultz-Johansen M."/>
            <person name="Glaring M.A."/>
            <person name="Bech P.K."/>
            <person name="Stougaard P."/>
        </authorList>
    </citation>
    <scope>NUCLEOTIDE SEQUENCE [LARGE SCALE GENOMIC DNA]</scope>
    <source>
        <strain evidence="9">S66</strain>
    </source>
</reference>
<evidence type="ECO:0000313" key="8">
    <source>
        <dbReference type="EMBL" id="KXI28805.1"/>
    </source>
</evidence>
<dbReference type="Proteomes" id="UP000070299">
    <property type="component" value="Unassembled WGS sequence"/>
</dbReference>
<keyword evidence="2 4" id="KW-0472">Membrane</keyword>